<evidence type="ECO:0000256" key="2">
    <source>
        <dbReference type="ARBA" id="ARBA00022759"/>
    </source>
</evidence>
<evidence type="ECO:0000313" key="7">
    <source>
        <dbReference type="Proteomes" id="UP000436284"/>
    </source>
</evidence>
<organism evidence="6 7">
    <name type="scientific">Salinicoccus hispanicus</name>
    <dbReference type="NCBI Taxonomy" id="157225"/>
    <lineage>
        <taxon>Bacteria</taxon>
        <taxon>Bacillati</taxon>
        <taxon>Bacillota</taxon>
        <taxon>Bacilli</taxon>
        <taxon>Bacillales</taxon>
        <taxon>Staphylococcaceae</taxon>
        <taxon>Salinicoccus</taxon>
    </lineage>
</organism>
<name>A0A6N8U5X0_9STAP</name>
<evidence type="ECO:0000256" key="3">
    <source>
        <dbReference type="ARBA" id="ARBA00022801"/>
    </source>
</evidence>
<keyword evidence="4" id="KW-0472">Membrane</keyword>
<dbReference type="SMART" id="SM00894">
    <property type="entry name" value="Excalibur"/>
    <property type="match status" value="1"/>
</dbReference>
<dbReference type="Gene3D" id="2.40.50.90">
    <property type="match status" value="1"/>
</dbReference>
<dbReference type="PANTHER" id="PTHR12302">
    <property type="entry name" value="EBNA2 BINDING PROTEIN P100"/>
    <property type="match status" value="1"/>
</dbReference>
<evidence type="ECO:0000313" key="6">
    <source>
        <dbReference type="EMBL" id="MXQ51905.1"/>
    </source>
</evidence>
<dbReference type="SUPFAM" id="SSF50199">
    <property type="entry name" value="Staphylococcal nuclease"/>
    <property type="match status" value="1"/>
</dbReference>
<dbReference type="Proteomes" id="UP000436284">
    <property type="component" value="Unassembled WGS sequence"/>
</dbReference>
<evidence type="ECO:0000256" key="1">
    <source>
        <dbReference type="ARBA" id="ARBA00022722"/>
    </source>
</evidence>
<dbReference type="InterPro" id="IPR008613">
    <property type="entry name" value="Excalibur_Ca-bd_domain"/>
</dbReference>
<dbReference type="InterPro" id="IPR016071">
    <property type="entry name" value="Staphylococal_nuclease_OB-fold"/>
</dbReference>
<dbReference type="EMBL" id="WUUK01000005">
    <property type="protein sequence ID" value="MXQ51905.1"/>
    <property type="molecule type" value="Genomic_DNA"/>
</dbReference>
<protein>
    <submittedName>
        <fullName evidence="6">Thermonuclease</fullName>
    </submittedName>
</protein>
<reference evidence="6 7" key="1">
    <citation type="submission" date="2019-12" db="EMBL/GenBank/DDBJ databases">
        <title>Salinicoccus cyprini sp. nov., isolated from gastro-intestinal tract of mirror carp, Cyprinus carpio var. specularis, collected from Gobind Sagar Reservoir, Himachal Pradesh, India.</title>
        <authorList>
            <person name="Talwar C."/>
            <person name="Singh A.K."/>
            <person name="Lal R."/>
            <person name="Negi R.K."/>
        </authorList>
    </citation>
    <scope>NUCLEOTIDE SEQUENCE [LARGE SCALE GENOMIC DNA]</scope>
    <source>
        <strain evidence="6 7">J-82</strain>
    </source>
</reference>
<keyword evidence="4" id="KW-1133">Transmembrane helix</keyword>
<keyword evidence="2" id="KW-0255">Endonuclease</keyword>
<dbReference type="GO" id="GO:0004519">
    <property type="term" value="F:endonuclease activity"/>
    <property type="evidence" value="ECO:0007669"/>
    <property type="project" value="UniProtKB-KW"/>
</dbReference>
<dbReference type="Pfam" id="PF05901">
    <property type="entry name" value="Excalibur"/>
    <property type="match status" value="1"/>
</dbReference>
<gene>
    <name evidence="6" type="ORF">GQ671_11575</name>
</gene>
<proteinExistence type="predicted"/>
<dbReference type="SMART" id="SM00318">
    <property type="entry name" value="SNc"/>
    <property type="match status" value="1"/>
</dbReference>
<sequence>MNKTEKRAAKGHLRYAGIALVTALAAFAIAFLVVDGDEDPVRELNGIFGAEDRSLPTEGRIPVTVSSFIDGDTTRFNFNGEEASFRYLLIDTPETNHPRVGAQPFGKEASARTKEILEAASLIEVEFDVGPEQDHYDRYLAYIYADGEMVNETLVREGLAQVKYINPPNTKYLEQLEAAEVEAEAAAIGIWSLDHPYDSDVYQEESGNDIRDQQENFANCTELRQVYPEGVYADHAAYQLKMDGNKDGHACE</sequence>
<evidence type="ECO:0000259" key="5">
    <source>
        <dbReference type="PROSITE" id="PS50830"/>
    </source>
</evidence>
<dbReference type="GO" id="GO:0016787">
    <property type="term" value="F:hydrolase activity"/>
    <property type="evidence" value="ECO:0007669"/>
    <property type="project" value="UniProtKB-KW"/>
</dbReference>
<feature type="domain" description="TNase-like" evidence="5">
    <location>
        <begin position="59"/>
        <end position="193"/>
    </location>
</feature>
<keyword evidence="4" id="KW-0812">Transmembrane</keyword>
<dbReference type="Pfam" id="PF00565">
    <property type="entry name" value="SNase"/>
    <property type="match status" value="1"/>
</dbReference>
<keyword evidence="3" id="KW-0378">Hydrolase</keyword>
<dbReference type="PROSITE" id="PS50830">
    <property type="entry name" value="TNASE_3"/>
    <property type="match status" value="1"/>
</dbReference>
<accession>A0A6N8U5X0</accession>
<dbReference type="AlphaFoldDB" id="A0A6N8U5X0"/>
<comment type="caution">
    <text evidence="6">The sequence shown here is derived from an EMBL/GenBank/DDBJ whole genome shotgun (WGS) entry which is preliminary data.</text>
</comment>
<dbReference type="InterPro" id="IPR035437">
    <property type="entry name" value="SNase_OB-fold_sf"/>
</dbReference>
<dbReference type="PANTHER" id="PTHR12302:SF3">
    <property type="entry name" value="SERINE_THREONINE-PROTEIN KINASE 31"/>
    <property type="match status" value="1"/>
</dbReference>
<evidence type="ECO:0000256" key="4">
    <source>
        <dbReference type="SAM" id="Phobius"/>
    </source>
</evidence>
<dbReference type="OrthoDB" id="4376109at2"/>
<keyword evidence="7" id="KW-1185">Reference proteome</keyword>
<feature type="transmembrane region" description="Helical" evidence="4">
    <location>
        <begin position="12"/>
        <end position="34"/>
    </location>
</feature>
<keyword evidence="1" id="KW-0540">Nuclease</keyword>